<feature type="transmembrane region" description="Helical" evidence="1">
    <location>
        <begin position="206"/>
        <end position="228"/>
    </location>
</feature>
<gene>
    <name evidence="2" type="ORF">Psuf_024270</name>
</gene>
<accession>A0A6F8YG45</accession>
<dbReference type="AlphaFoldDB" id="A0A6F8YG45"/>
<reference evidence="2 3" key="2">
    <citation type="submission" date="2020-03" db="EMBL/GenBank/DDBJ databases">
        <authorList>
            <person name="Ichikawa N."/>
            <person name="Kimura A."/>
            <person name="Kitahashi Y."/>
            <person name="Uohara A."/>
        </authorList>
    </citation>
    <scope>NUCLEOTIDE SEQUENCE [LARGE SCALE GENOMIC DNA]</scope>
    <source>
        <strain evidence="2 3">NBRC 105367</strain>
    </source>
</reference>
<feature type="transmembrane region" description="Helical" evidence="1">
    <location>
        <begin position="240"/>
        <end position="268"/>
    </location>
</feature>
<dbReference type="EMBL" id="AP022871">
    <property type="protein sequence ID" value="BCB85114.1"/>
    <property type="molecule type" value="Genomic_DNA"/>
</dbReference>
<reference evidence="2 3" key="1">
    <citation type="submission" date="2020-03" db="EMBL/GenBank/DDBJ databases">
        <title>Whole genome shotgun sequence of Phytohabitans suffuscus NBRC 105367.</title>
        <authorList>
            <person name="Komaki H."/>
            <person name="Tamura T."/>
        </authorList>
    </citation>
    <scope>NUCLEOTIDE SEQUENCE [LARGE SCALE GENOMIC DNA]</scope>
    <source>
        <strain evidence="2 3">NBRC 105367</strain>
    </source>
</reference>
<keyword evidence="1" id="KW-0472">Membrane</keyword>
<protein>
    <recommendedName>
        <fullName evidence="4">Flippase-like domain-containing protein</fullName>
    </recommendedName>
</protein>
<feature type="transmembrane region" description="Helical" evidence="1">
    <location>
        <begin position="12"/>
        <end position="34"/>
    </location>
</feature>
<keyword evidence="1" id="KW-1133">Transmembrane helix</keyword>
<feature type="transmembrane region" description="Helical" evidence="1">
    <location>
        <begin position="119"/>
        <end position="138"/>
    </location>
</feature>
<evidence type="ECO:0000313" key="3">
    <source>
        <dbReference type="Proteomes" id="UP000503011"/>
    </source>
</evidence>
<organism evidence="2 3">
    <name type="scientific">Phytohabitans suffuscus</name>
    <dbReference type="NCBI Taxonomy" id="624315"/>
    <lineage>
        <taxon>Bacteria</taxon>
        <taxon>Bacillati</taxon>
        <taxon>Actinomycetota</taxon>
        <taxon>Actinomycetes</taxon>
        <taxon>Micromonosporales</taxon>
        <taxon>Micromonosporaceae</taxon>
    </lineage>
</organism>
<feature type="transmembrane region" description="Helical" evidence="1">
    <location>
        <begin position="40"/>
        <end position="58"/>
    </location>
</feature>
<evidence type="ECO:0008006" key="4">
    <source>
        <dbReference type="Google" id="ProtNLM"/>
    </source>
</evidence>
<name>A0A6F8YG45_9ACTN</name>
<dbReference type="KEGG" id="psuu:Psuf_024270"/>
<evidence type="ECO:0000256" key="1">
    <source>
        <dbReference type="SAM" id="Phobius"/>
    </source>
</evidence>
<dbReference type="Proteomes" id="UP000503011">
    <property type="component" value="Chromosome"/>
</dbReference>
<evidence type="ECO:0000313" key="2">
    <source>
        <dbReference type="EMBL" id="BCB85114.1"/>
    </source>
</evidence>
<keyword evidence="1" id="KW-0812">Transmembrane</keyword>
<keyword evidence="3" id="KW-1185">Reference proteome</keyword>
<proteinExistence type="predicted"/>
<sequence>MRTVWTRIRPVVTNAWLGFAVLAASAVVSIWSMANVPQASPLPVLLGLLPWTIGKYLLCPLRWHALSMSGRSRWWHIRAYAESELIGLVSPVHAGADLWRVHRLHQVGLGRAVAVAEVAMDRVIGMAGIALGVVLAGVTLPWQMLAAFGAVGAVAVVAALLVHRRRPDLLARRPLPGPGVLAFGLTISVLYQVGVAGLILGSVVGVGSGVSLLGLVTVFAASQLASIIPRFGGADPHNAALAVGLASLGVPWTAALGAISLVAVVPWIPALLFGGGSFAARRVAALVVAHPHPLTAARERLATRHLIPRRWAPPALAADLEPEPAALQP</sequence>
<feature type="transmembrane region" description="Helical" evidence="1">
    <location>
        <begin position="144"/>
        <end position="163"/>
    </location>
</feature>